<feature type="domain" description="Beta-catenin-like protein 1 N-terminal" evidence="10">
    <location>
        <begin position="1"/>
        <end position="93"/>
    </location>
</feature>
<dbReference type="Proteomes" id="UP001177744">
    <property type="component" value="Unassembled WGS sequence"/>
</dbReference>
<accession>A0AA40HS69</accession>
<organism evidence="11 12">
    <name type="scientific">Cnephaeus nilssonii</name>
    <name type="common">Northern bat</name>
    <name type="synonym">Eptesicus nilssonii</name>
    <dbReference type="NCBI Taxonomy" id="3371016"/>
    <lineage>
        <taxon>Eukaryota</taxon>
        <taxon>Metazoa</taxon>
        <taxon>Chordata</taxon>
        <taxon>Craniata</taxon>
        <taxon>Vertebrata</taxon>
        <taxon>Euteleostomi</taxon>
        <taxon>Mammalia</taxon>
        <taxon>Eutheria</taxon>
        <taxon>Laurasiatheria</taxon>
        <taxon>Chiroptera</taxon>
        <taxon>Yangochiroptera</taxon>
        <taxon>Vespertilionidae</taxon>
        <taxon>Cnephaeus</taxon>
    </lineage>
</organism>
<dbReference type="GO" id="GO:0010467">
    <property type="term" value="P:gene expression"/>
    <property type="evidence" value="ECO:0007669"/>
    <property type="project" value="UniProtKB-ARBA"/>
</dbReference>
<dbReference type="PANTHER" id="PTHR14978">
    <property type="entry name" value="BETA-CATENIN-LIKE PROTEIN 1 NUCLEAR ASSOCIATED PROTEIN"/>
    <property type="match status" value="1"/>
</dbReference>
<gene>
    <name evidence="11" type="ORF">QTO34_004097</name>
</gene>
<keyword evidence="5" id="KW-0539">Nucleus</keyword>
<evidence type="ECO:0000256" key="3">
    <source>
        <dbReference type="ARBA" id="ARBA00022737"/>
    </source>
</evidence>
<dbReference type="GO" id="GO:0005681">
    <property type="term" value="C:spliceosomal complex"/>
    <property type="evidence" value="ECO:0007669"/>
    <property type="project" value="TreeGrafter"/>
</dbReference>
<dbReference type="PANTHER" id="PTHR14978:SF0">
    <property type="entry name" value="BETA-CATENIN-LIKE PROTEIN 1"/>
    <property type="match status" value="1"/>
</dbReference>
<dbReference type="InterPro" id="IPR011989">
    <property type="entry name" value="ARM-like"/>
</dbReference>
<evidence type="ECO:0000256" key="1">
    <source>
        <dbReference type="ARBA" id="ARBA00004123"/>
    </source>
</evidence>
<comment type="caution">
    <text evidence="11">The sequence shown here is derived from an EMBL/GenBank/DDBJ whole genome shotgun (WGS) entry which is preliminary data.</text>
</comment>
<sequence length="122" mass="14209">MELHFKYLDATQVADKKMEGAKHDRVLRGEIPDSDSEEEFYLRRLDAGLFVLQHICYILAEICNAKVPQIRQRVHQILNMRGSSIDMVRHIIKEYAESLGDGRSPEFRESEQRRILGLLVNL</sequence>
<comment type="subcellular location">
    <subcellularLocation>
        <location evidence="1">Nucleus</location>
    </subcellularLocation>
</comment>
<keyword evidence="4" id="KW-0175">Coiled coil</keyword>
<evidence type="ECO:0000259" key="10">
    <source>
        <dbReference type="Pfam" id="PF08216"/>
    </source>
</evidence>
<dbReference type="InterPro" id="IPR013180">
    <property type="entry name" value="CTNNBL1_N"/>
</dbReference>
<comment type="function">
    <text evidence="6">Component of the PRP19-CDC5L complex that forms an integral part of the spliceosome and is required for activating pre-mRNA splicing. Participates in AID/AICDA-mediated somatic hypermutation (SHM) and class-switch recombination (CSR), 2 processes resulting in the production of high-affinity, mutated isotype-switched antibodies.</text>
</comment>
<proteinExistence type="predicted"/>
<dbReference type="EMBL" id="JAULJE010000013">
    <property type="protein sequence ID" value="KAK1336292.1"/>
    <property type="molecule type" value="Genomic_DNA"/>
</dbReference>
<name>A0AA40HS69_CNENI</name>
<keyword evidence="12" id="KW-1185">Reference proteome</keyword>
<dbReference type="Gene3D" id="1.25.10.10">
    <property type="entry name" value="Leucine-rich Repeat Variant"/>
    <property type="match status" value="1"/>
</dbReference>
<keyword evidence="3" id="KW-0677">Repeat</keyword>
<evidence type="ECO:0000256" key="4">
    <source>
        <dbReference type="ARBA" id="ARBA00023054"/>
    </source>
</evidence>
<keyword evidence="2" id="KW-0597">Phosphoprotein</keyword>
<comment type="subunit">
    <text evidence="7">Component of the PRP19-CDC5L splicing complex composed of a core complex comprising a homotetramer of PRPF19, CDC5L, PLRG1 and BCAS2, and at least three less stably associated proteins CTNNBL1, CWC15 and HSPA8. Interacts directly with CWC15 and CDC5L in the complex. Interacts with AICDA; the interaction is important for the antibody diversification activity of AICDA. Interacts with PRPF31 (via its NLS). Interacts (via its N-terminal NLS) with KPNA1 and KPNA2.</text>
</comment>
<dbReference type="AlphaFoldDB" id="A0AA40HS69"/>
<evidence type="ECO:0000313" key="11">
    <source>
        <dbReference type="EMBL" id="KAK1336292.1"/>
    </source>
</evidence>
<evidence type="ECO:0000256" key="7">
    <source>
        <dbReference type="ARBA" id="ARBA00061776"/>
    </source>
</evidence>
<evidence type="ECO:0000313" key="12">
    <source>
        <dbReference type="Proteomes" id="UP001177744"/>
    </source>
</evidence>
<protein>
    <recommendedName>
        <fullName evidence="8">Beta-catenin-like protein 1</fullName>
    </recommendedName>
    <alternativeName>
        <fullName evidence="9">Nuclear-associated protein</fullName>
    </alternativeName>
</protein>
<evidence type="ECO:0000256" key="8">
    <source>
        <dbReference type="ARBA" id="ARBA00070106"/>
    </source>
</evidence>
<evidence type="ECO:0000256" key="2">
    <source>
        <dbReference type="ARBA" id="ARBA00022553"/>
    </source>
</evidence>
<evidence type="ECO:0000256" key="6">
    <source>
        <dbReference type="ARBA" id="ARBA00058456"/>
    </source>
</evidence>
<evidence type="ECO:0000256" key="9">
    <source>
        <dbReference type="ARBA" id="ARBA00083862"/>
    </source>
</evidence>
<evidence type="ECO:0000256" key="5">
    <source>
        <dbReference type="ARBA" id="ARBA00023242"/>
    </source>
</evidence>
<dbReference type="Pfam" id="PF08216">
    <property type="entry name" value="CTNNBL"/>
    <property type="match status" value="1"/>
</dbReference>
<dbReference type="InterPro" id="IPR039678">
    <property type="entry name" value="CTNNBL1"/>
</dbReference>
<reference evidence="11" key="1">
    <citation type="submission" date="2023-06" db="EMBL/GenBank/DDBJ databases">
        <title>Reference genome for the Northern bat (Eptesicus nilssonii), a most northern bat species.</title>
        <authorList>
            <person name="Laine V.N."/>
            <person name="Pulliainen A.T."/>
            <person name="Lilley T.M."/>
        </authorList>
    </citation>
    <scope>NUCLEOTIDE SEQUENCE</scope>
    <source>
        <strain evidence="11">BLF_Eptnil</strain>
        <tissue evidence="11">Kidney</tissue>
    </source>
</reference>
<dbReference type="FunFam" id="1.25.10.10:FF:001136">
    <property type="entry name" value="Beta-catenin-like protein 1"/>
    <property type="match status" value="1"/>
</dbReference>